<evidence type="ECO:0008006" key="7">
    <source>
        <dbReference type="Google" id="ProtNLM"/>
    </source>
</evidence>
<dbReference type="PANTHER" id="PTHR24092:SF181">
    <property type="entry name" value="PHOSPHOLIPID-TRANSPORTING ATPASE"/>
    <property type="match status" value="1"/>
</dbReference>
<evidence type="ECO:0000256" key="2">
    <source>
        <dbReference type="SAM" id="Phobius"/>
    </source>
</evidence>
<sequence>MELPASLPDPVPSPILKHSPSPSRLSRSARSAADTPSVTFAADFRSRSRPESTSPSFDSFRTARSRLSVSRRSTSEHHVGSQRNLRDEDARFVYINDAACTNAPPAMFPNNSVRTTKYSILTFIPRNLYEQFHRLAYVYFLILAALNFIPQLHVNSAAAGTAPLSVVLAVTAVKDAYEDWRRHRSDKNENNRSASVLVDGVFRPKRWKEMQVGDVVRVVANETLPCDMVLLSTSDPTGVAYVQTINLDGESNLKTRYAKQETMLTPPEALAGVIKCEKPNRNIYGFLATVDLDGRRAISLGTSNIMLRGCELKNTVWAIGVAVYTGSETKVMLNSSGAPSKRSRLETDMNRETAALAVILLVLCFVVALLAGIWLGKHNDQLGIIHFFRTNDYSSLQVRKYDWLGVGAQVVFTFLSGVIQFQIMIPIALFISMEMIPSVGLRLSDLILGKELLIVEL</sequence>
<evidence type="ECO:0000313" key="6">
    <source>
        <dbReference type="Proteomes" id="UP001231189"/>
    </source>
</evidence>
<feature type="domain" description="P-type ATPase A" evidence="3">
    <location>
        <begin position="191"/>
        <end position="256"/>
    </location>
</feature>
<keyword evidence="2" id="KW-1133">Transmembrane helix</keyword>
<name>A0AAD8PQE2_LOLMU</name>
<dbReference type="SUPFAM" id="SSF81665">
    <property type="entry name" value="Calcium ATPase, transmembrane domain M"/>
    <property type="match status" value="1"/>
</dbReference>
<accession>A0AAD8PQE2</accession>
<dbReference type="Gene3D" id="2.70.150.10">
    <property type="entry name" value="Calcium-transporting ATPase, cytoplasmic transduction domain A"/>
    <property type="match status" value="1"/>
</dbReference>
<protein>
    <recommendedName>
        <fullName evidence="7">Phospholipid-transporting ATPase</fullName>
    </recommendedName>
</protein>
<dbReference type="Pfam" id="PF00122">
    <property type="entry name" value="E1-E2_ATPase"/>
    <property type="match status" value="1"/>
</dbReference>
<dbReference type="Pfam" id="PF16209">
    <property type="entry name" value="PhoLip_ATPase_N"/>
    <property type="match status" value="1"/>
</dbReference>
<dbReference type="GO" id="GO:0045332">
    <property type="term" value="P:phospholipid translocation"/>
    <property type="evidence" value="ECO:0007669"/>
    <property type="project" value="TreeGrafter"/>
</dbReference>
<gene>
    <name evidence="5" type="ORF">QYE76_017938</name>
</gene>
<evidence type="ECO:0000259" key="3">
    <source>
        <dbReference type="Pfam" id="PF00122"/>
    </source>
</evidence>
<dbReference type="InterPro" id="IPR023298">
    <property type="entry name" value="ATPase_P-typ_TM_dom_sf"/>
</dbReference>
<feature type="region of interest" description="Disordered" evidence="1">
    <location>
        <begin position="1"/>
        <end position="59"/>
    </location>
</feature>
<feature type="transmembrane region" description="Helical" evidence="2">
    <location>
        <begin position="354"/>
        <end position="375"/>
    </location>
</feature>
<dbReference type="PANTHER" id="PTHR24092">
    <property type="entry name" value="PROBABLE PHOSPHOLIPID-TRANSPORTING ATPASE"/>
    <property type="match status" value="1"/>
</dbReference>
<proteinExistence type="predicted"/>
<feature type="domain" description="P-type ATPase N-terminal" evidence="4">
    <location>
        <begin position="93"/>
        <end position="154"/>
    </location>
</feature>
<keyword evidence="2" id="KW-0812">Transmembrane</keyword>
<evidence type="ECO:0000256" key="1">
    <source>
        <dbReference type="SAM" id="MobiDB-lite"/>
    </source>
</evidence>
<keyword evidence="6" id="KW-1185">Reference proteome</keyword>
<dbReference type="SUPFAM" id="SSF81653">
    <property type="entry name" value="Calcium ATPase, transduction domain A"/>
    <property type="match status" value="1"/>
</dbReference>
<feature type="transmembrane region" description="Helical" evidence="2">
    <location>
        <begin position="410"/>
        <end position="432"/>
    </location>
</feature>
<comment type="caution">
    <text evidence="5">The sequence shown here is derived from an EMBL/GenBank/DDBJ whole genome shotgun (WGS) entry which is preliminary data.</text>
</comment>
<organism evidence="5 6">
    <name type="scientific">Lolium multiflorum</name>
    <name type="common">Italian ryegrass</name>
    <name type="synonym">Lolium perenne subsp. multiflorum</name>
    <dbReference type="NCBI Taxonomy" id="4521"/>
    <lineage>
        <taxon>Eukaryota</taxon>
        <taxon>Viridiplantae</taxon>
        <taxon>Streptophyta</taxon>
        <taxon>Embryophyta</taxon>
        <taxon>Tracheophyta</taxon>
        <taxon>Spermatophyta</taxon>
        <taxon>Magnoliopsida</taxon>
        <taxon>Liliopsida</taxon>
        <taxon>Poales</taxon>
        <taxon>Poaceae</taxon>
        <taxon>BOP clade</taxon>
        <taxon>Pooideae</taxon>
        <taxon>Poodae</taxon>
        <taxon>Poeae</taxon>
        <taxon>Poeae Chloroplast Group 2 (Poeae type)</taxon>
        <taxon>Loliodinae</taxon>
        <taxon>Loliinae</taxon>
        <taxon>Lolium</taxon>
    </lineage>
</organism>
<dbReference type="InterPro" id="IPR032631">
    <property type="entry name" value="P-type_ATPase_N"/>
</dbReference>
<dbReference type="InterPro" id="IPR059000">
    <property type="entry name" value="ATPase_P-type_domA"/>
</dbReference>
<keyword evidence="2" id="KW-0472">Membrane</keyword>
<dbReference type="EMBL" id="JAUUTY010000840">
    <property type="protein sequence ID" value="KAK1574494.1"/>
    <property type="molecule type" value="Genomic_DNA"/>
</dbReference>
<dbReference type="InterPro" id="IPR008250">
    <property type="entry name" value="ATPase_P-typ_transduc_dom_A_sf"/>
</dbReference>
<dbReference type="Proteomes" id="UP001231189">
    <property type="component" value="Unassembled WGS sequence"/>
</dbReference>
<dbReference type="GO" id="GO:0005886">
    <property type="term" value="C:plasma membrane"/>
    <property type="evidence" value="ECO:0007669"/>
    <property type="project" value="TreeGrafter"/>
</dbReference>
<dbReference type="AlphaFoldDB" id="A0AAD8PQE2"/>
<dbReference type="GO" id="GO:0140326">
    <property type="term" value="F:ATPase-coupled intramembrane lipid transporter activity"/>
    <property type="evidence" value="ECO:0007669"/>
    <property type="project" value="TreeGrafter"/>
</dbReference>
<evidence type="ECO:0000259" key="4">
    <source>
        <dbReference type="Pfam" id="PF16209"/>
    </source>
</evidence>
<feature type="compositionally biased region" description="Low complexity" evidence="1">
    <location>
        <begin position="19"/>
        <end position="33"/>
    </location>
</feature>
<evidence type="ECO:0000313" key="5">
    <source>
        <dbReference type="EMBL" id="KAK1574494.1"/>
    </source>
</evidence>
<reference evidence="5" key="1">
    <citation type="submission" date="2023-07" db="EMBL/GenBank/DDBJ databases">
        <title>A chromosome-level genome assembly of Lolium multiflorum.</title>
        <authorList>
            <person name="Chen Y."/>
            <person name="Copetti D."/>
            <person name="Kolliker R."/>
            <person name="Studer B."/>
        </authorList>
    </citation>
    <scope>NUCLEOTIDE SEQUENCE</scope>
    <source>
        <strain evidence="5">02402/16</strain>
        <tissue evidence="5">Leaf</tissue>
    </source>
</reference>